<dbReference type="Ensembl" id="ENSMPUT00000012284.1">
    <property type="protein sequence ID" value="ENSMPUP00000012085.1"/>
    <property type="gene ID" value="ENSMPUG00000012181.1"/>
</dbReference>
<name>M3YL78_MUSPF</name>
<dbReference type="FunFam" id="2.10.70.10:FF:000060">
    <property type="entry name" value="Complement inhibitory factor H"/>
    <property type="match status" value="1"/>
</dbReference>
<dbReference type="Gene3D" id="2.10.70.10">
    <property type="entry name" value="Complement Module, domain 1"/>
    <property type="match status" value="6"/>
</dbReference>
<dbReference type="STRING" id="9669.ENSMPUP00000012085"/>
<dbReference type="PROSITE" id="PS50923">
    <property type="entry name" value="SUSHI"/>
    <property type="match status" value="3"/>
</dbReference>
<evidence type="ECO:0000259" key="5">
    <source>
        <dbReference type="PROSITE" id="PS50923"/>
    </source>
</evidence>
<dbReference type="AlphaFoldDB" id="M3YL78"/>
<dbReference type="FunFam" id="2.10.70.10:FF:000041">
    <property type="entry name" value="Complement factor H"/>
    <property type="match status" value="2"/>
</dbReference>
<dbReference type="FunFam" id="2.10.70.10:FF:000026">
    <property type="entry name" value="Complement inhibitory factor H"/>
    <property type="match status" value="1"/>
</dbReference>
<dbReference type="GO" id="GO:0001851">
    <property type="term" value="F:complement component C3b binding"/>
    <property type="evidence" value="ECO:0007669"/>
    <property type="project" value="TreeGrafter"/>
</dbReference>
<keyword evidence="1 4" id="KW-0768">Sushi</keyword>
<dbReference type="InterPro" id="IPR051503">
    <property type="entry name" value="ComplSys_Reg/VirEntry_Med"/>
</dbReference>
<keyword evidence="3 4" id="KW-1015">Disulfide bond</keyword>
<keyword evidence="2" id="KW-0732">Signal</keyword>
<evidence type="ECO:0000313" key="6">
    <source>
        <dbReference type="Ensembl" id="ENSMPUP00000012085.1"/>
    </source>
</evidence>
<dbReference type="GO" id="GO:0005615">
    <property type="term" value="C:extracellular space"/>
    <property type="evidence" value="ECO:0007669"/>
    <property type="project" value="TreeGrafter"/>
</dbReference>
<dbReference type="EMBL" id="AEYP01041320">
    <property type="status" value="NOT_ANNOTATED_CDS"/>
    <property type="molecule type" value="Genomic_DNA"/>
</dbReference>
<dbReference type="PANTHER" id="PTHR45785:SF7">
    <property type="entry name" value="COMPLEMENT FACTOR H"/>
    <property type="match status" value="1"/>
</dbReference>
<protein>
    <recommendedName>
        <fullName evidence="5">Sushi domain-containing protein</fullName>
    </recommendedName>
</protein>
<dbReference type="SUPFAM" id="SSF57535">
    <property type="entry name" value="Complement control module/SCR domain"/>
    <property type="match status" value="6"/>
</dbReference>
<sequence>KSCDVPEIKHGQLHIRYMYRSTFPAELGAYFYYTCDTNFVTPSNHSRGYITCTQKGWDPAEPCQRQCIFNYLKNGDYPRYAEKYSQGESVRVQCNSGYSLQDEQTIITCTENDWFPPPECIPLKRCLKSEIAIENGFFSESEFAYPLNKETKYQCKSGYVTPDGKTSGSITCLESGWSPQPTCIKSCDMPVLENATIKSNSTWFKVNDTLDYECHDGFESRDGHTGSVVCGNDGWSYKPECYGSGEKCGPPPRIDNGDITSFTLLSYAPGSSVEYICQSFYVLQGHGTITCRNGQWSPPPKCLEACTVSENILRTHNIRLRWSHNTKIYTRTGDVIEFECLRGYHRKTPAHTFRATCQDGKVTYPECG</sequence>
<dbReference type="InParanoid" id="M3YL78"/>
<dbReference type="GeneTree" id="ENSGT00940000154386"/>
<dbReference type="InterPro" id="IPR000436">
    <property type="entry name" value="Sushi_SCR_CCP_dom"/>
</dbReference>
<reference evidence="6" key="1">
    <citation type="submission" date="2024-06" db="UniProtKB">
        <authorList>
            <consortium name="Ensembl"/>
        </authorList>
    </citation>
    <scope>IDENTIFICATION</scope>
</reference>
<feature type="domain" description="Sushi" evidence="5">
    <location>
        <begin position="246"/>
        <end position="304"/>
    </location>
</feature>
<dbReference type="Pfam" id="PF00084">
    <property type="entry name" value="Sushi"/>
    <property type="match status" value="6"/>
</dbReference>
<feature type="domain" description="Sushi" evidence="5">
    <location>
        <begin position="124"/>
        <end position="185"/>
    </location>
</feature>
<evidence type="ECO:0000256" key="2">
    <source>
        <dbReference type="ARBA" id="ARBA00022729"/>
    </source>
</evidence>
<organism evidence="6">
    <name type="scientific">Mustela putorius furo</name>
    <name type="common">European domestic ferret</name>
    <name type="synonym">Mustela furo</name>
    <dbReference type="NCBI Taxonomy" id="9669"/>
    <lineage>
        <taxon>Eukaryota</taxon>
        <taxon>Metazoa</taxon>
        <taxon>Chordata</taxon>
        <taxon>Craniata</taxon>
        <taxon>Vertebrata</taxon>
        <taxon>Euteleostomi</taxon>
        <taxon>Mammalia</taxon>
        <taxon>Eutheria</taxon>
        <taxon>Laurasiatheria</taxon>
        <taxon>Carnivora</taxon>
        <taxon>Caniformia</taxon>
        <taxon>Musteloidea</taxon>
        <taxon>Mustelidae</taxon>
        <taxon>Mustelinae</taxon>
        <taxon>Mustela</taxon>
    </lineage>
</organism>
<evidence type="ECO:0000256" key="4">
    <source>
        <dbReference type="PROSITE-ProRule" id="PRU00302"/>
    </source>
</evidence>
<dbReference type="eggNOG" id="ENOG502RTVV">
    <property type="taxonomic scope" value="Eukaryota"/>
</dbReference>
<dbReference type="InterPro" id="IPR035976">
    <property type="entry name" value="Sushi/SCR/CCP_sf"/>
</dbReference>
<comment type="caution">
    <text evidence="4">Lacks conserved residue(s) required for the propagation of feature annotation.</text>
</comment>
<evidence type="ECO:0000256" key="1">
    <source>
        <dbReference type="ARBA" id="ARBA00022659"/>
    </source>
</evidence>
<proteinExistence type="predicted"/>
<feature type="domain" description="Sushi" evidence="5">
    <location>
        <begin position="65"/>
        <end position="122"/>
    </location>
</feature>
<dbReference type="GO" id="GO:0006956">
    <property type="term" value="P:complement activation"/>
    <property type="evidence" value="ECO:0007669"/>
    <property type="project" value="TreeGrafter"/>
</dbReference>
<accession>M3YL78</accession>
<dbReference type="PANTHER" id="PTHR45785">
    <property type="entry name" value="COMPLEMENT FACTOR H-RELATED"/>
    <property type="match status" value="1"/>
</dbReference>
<dbReference type="EMBL" id="AEYP01041321">
    <property type="status" value="NOT_ANNOTATED_CDS"/>
    <property type="molecule type" value="Genomic_DNA"/>
</dbReference>
<dbReference type="OMA" id="FECKNEY"/>
<feature type="disulfide bond" evidence="4">
    <location>
        <begin position="248"/>
        <end position="291"/>
    </location>
</feature>
<dbReference type="HOGENOM" id="CLU_020107_3_0_1"/>
<dbReference type="SMART" id="SM00032">
    <property type="entry name" value="CCP"/>
    <property type="match status" value="6"/>
</dbReference>
<dbReference type="CDD" id="cd00033">
    <property type="entry name" value="CCP"/>
    <property type="match status" value="4"/>
</dbReference>
<evidence type="ECO:0000256" key="3">
    <source>
        <dbReference type="ARBA" id="ARBA00023157"/>
    </source>
</evidence>